<dbReference type="Gene3D" id="3.40.50.720">
    <property type="entry name" value="NAD(P)-binding Rossmann-like Domain"/>
    <property type="match status" value="1"/>
</dbReference>
<dbReference type="RefSeq" id="WP_262580647.1">
    <property type="nucleotide sequence ID" value="NZ_JAOQJV010000001.1"/>
</dbReference>
<keyword evidence="6" id="KW-1185">Reference proteome</keyword>
<keyword evidence="2" id="KW-0560">Oxidoreductase</keyword>
<dbReference type="InterPro" id="IPR036291">
    <property type="entry name" value="NAD(P)-bd_dom_sf"/>
</dbReference>
<dbReference type="InterPro" id="IPR055170">
    <property type="entry name" value="GFO_IDH_MocA-like_dom"/>
</dbReference>
<name>A0ABT2S2N1_9FIRM</name>
<evidence type="ECO:0000256" key="2">
    <source>
        <dbReference type="ARBA" id="ARBA00023002"/>
    </source>
</evidence>
<gene>
    <name evidence="5" type="ORF">OCV65_01175</name>
</gene>
<dbReference type="Pfam" id="PF01408">
    <property type="entry name" value="GFO_IDH_MocA"/>
    <property type="match status" value="1"/>
</dbReference>
<dbReference type="EMBL" id="JAOQJV010000001">
    <property type="protein sequence ID" value="MCU6698855.1"/>
    <property type="molecule type" value="Genomic_DNA"/>
</dbReference>
<proteinExistence type="inferred from homology"/>
<feature type="domain" description="Gfo/Idh/MocA-like oxidoreductase N-terminal" evidence="3">
    <location>
        <begin position="5"/>
        <end position="122"/>
    </location>
</feature>
<comment type="similarity">
    <text evidence="1">Belongs to the Gfo/Idh/MocA family.</text>
</comment>
<evidence type="ECO:0000313" key="5">
    <source>
        <dbReference type="EMBL" id="MCU6698855.1"/>
    </source>
</evidence>
<protein>
    <submittedName>
        <fullName evidence="5">Gfo/Idh/MocA family oxidoreductase</fullName>
    </submittedName>
</protein>
<dbReference type="PANTHER" id="PTHR22604:SF105">
    <property type="entry name" value="TRANS-1,2-DIHYDROBENZENE-1,2-DIOL DEHYDROGENASE"/>
    <property type="match status" value="1"/>
</dbReference>
<dbReference type="SUPFAM" id="SSF55347">
    <property type="entry name" value="Glyceraldehyde-3-phosphate dehydrogenase-like, C-terminal domain"/>
    <property type="match status" value="1"/>
</dbReference>
<feature type="domain" description="GFO/IDH/MocA-like oxidoreductase" evidence="4">
    <location>
        <begin position="131"/>
        <end position="247"/>
    </location>
</feature>
<comment type="caution">
    <text evidence="5">The sequence shown here is derived from an EMBL/GenBank/DDBJ whole genome shotgun (WGS) entry which is preliminary data.</text>
</comment>
<dbReference type="PANTHER" id="PTHR22604">
    <property type="entry name" value="OXIDOREDUCTASES"/>
    <property type="match status" value="1"/>
</dbReference>
<accession>A0ABT2S2N1</accession>
<evidence type="ECO:0000259" key="4">
    <source>
        <dbReference type="Pfam" id="PF22725"/>
    </source>
</evidence>
<evidence type="ECO:0000259" key="3">
    <source>
        <dbReference type="Pfam" id="PF01408"/>
    </source>
</evidence>
<sequence>MKETRWAIVGTGYIANEFAKGMQEAAAAELVAVVSRSEENGKTFAQRYGCDTVYTELAEMLQNARPDIVYIAIPNDCHFSYIMTVLEAGIPVLSEKPMVDNRRQLDAVLAKAREKDVFLMEGMWTRCFPAVRQARSWIAEGKIGKPLTVKSGFDIKPDVSDWQPWKGGISHAGGALRDVGIYALAMAQMVFPESPKEAHATMKSNGEVDESFHMLATYTDGRAAFLSGAFNQVSTPVTEIVGELGRILIGPEFWHPTTAELVMNDGTRQTFEKAYPASGFQYEIEAIQECLEKGEKECPYFTLTDTEIIADWIETTRKEWGIVYKADSE</sequence>
<dbReference type="Pfam" id="PF22725">
    <property type="entry name" value="GFO_IDH_MocA_C3"/>
    <property type="match status" value="1"/>
</dbReference>
<evidence type="ECO:0000256" key="1">
    <source>
        <dbReference type="ARBA" id="ARBA00010928"/>
    </source>
</evidence>
<dbReference type="InterPro" id="IPR050984">
    <property type="entry name" value="Gfo/Idh/MocA_domain"/>
</dbReference>
<organism evidence="5 6">
    <name type="scientific">Dorea ammoniilytica</name>
    <dbReference type="NCBI Taxonomy" id="2981788"/>
    <lineage>
        <taxon>Bacteria</taxon>
        <taxon>Bacillati</taxon>
        <taxon>Bacillota</taxon>
        <taxon>Clostridia</taxon>
        <taxon>Lachnospirales</taxon>
        <taxon>Lachnospiraceae</taxon>
        <taxon>Dorea</taxon>
    </lineage>
</organism>
<dbReference type="InterPro" id="IPR000683">
    <property type="entry name" value="Gfo/Idh/MocA-like_OxRdtase_N"/>
</dbReference>
<dbReference type="Proteomes" id="UP001207605">
    <property type="component" value="Unassembled WGS sequence"/>
</dbReference>
<evidence type="ECO:0000313" key="6">
    <source>
        <dbReference type="Proteomes" id="UP001207605"/>
    </source>
</evidence>
<dbReference type="Gene3D" id="3.30.360.10">
    <property type="entry name" value="Dihydrodipicolinate Reductase, domain 2"/>
    <property type="match status" value="1"/>
</dbReference>
<dbReference type="SUPFAM" id="SSF51735">
    <property type="entry name" value="NAD(P)-binding Rossmann-fold domains"/>
    <property type="match status" value="1"/>
</dbReference>
<reference evidence="5 6" key="1">
    <citation type="journal article" date="2021" name="ISME Commun">
        <title>Automated analysis of genomic sequences facilitates high-throughput and comprehensive description of bacteria.</title>
        <authorList>
            <person name="Hitch T.C.A."/>
        </authorList>
    </citation>
    <scope>NUCLEOTIDE SEQUENCE [LARGE SCALE GENOMIC DNA]</scope>
    <source>
        <strain evidence="5 6">Sanger_02</strain>
    </source>
</reference>